<protein>
    <submittedName>
        <fullName evidence="1">Uncharacterized protein</fullName>
    </submittedName>
</protein>
<comment type="caution">
    <text evidence="1">The sequence shown here is derived from an EMBL/GenBank/DDBJ whole genome shotgun (WGS) entry which is preliminary data.</text>
</comment>
<evidence type="ECO:0000313" key="2">
    <source>
        <dbReference type="Proteomes" id="UP000548326"/>
    </source>
</evidence>
<gene>
    <name evidence="1" type="ORF">HDF22_001840</name>
</gene>
<proteinExistence type="predicted"/>
<accession>A0A841JBK4</accession>
<name>A0A841JBK4_9SPHI</name>
<dbReference type="Proteomes" id="UP000548326">
    <property type="component" value="Unassembled WGS sequence"/>
</dbReference>
<organism evidence="1 2">
    <name type="scientific">Mucilaginibacter lappiensis</name>
    <dbReference type="NCBI Taxonomy" id="354630"/>
    <lineage>
        <taxon>Bacteria</taxon>
        <taxon>Pseudomonadati</taxon>
        <taxon>Bacteroidota</taxon>
        <taxon>Sphingobacteriia</taxon>
        <taxon>Sphingobacteriales</taxon>
        <taxon>Sphingobacteriaceae</taxon>
        <taxon>Mucilaginibacter</taxon>
    </lineage>
</organism>
<evidence type="ECO:0000313" key="1">
    <source>
        <dbReference type="EMBL" id="MBB6127732.1"/>
    </source>
</evidence>
<dbReference type="EMBL" id="JACHCA010000004">
    <property type="protein sequence ID" value="MBB6127732.1"/>
    <property type="molecule type" value="Genomic_DNA"/>
</dbReference>
<dbReference type="RefSeq" id="WP_183587007.1">
    <property type="nucleotide sequence ID" value="NZ_JACHCA010000004.1"/>
</dbReference>
<dbReference type="AlphaFoldDB" id="A0A841JBK4"/>
<sequence length="1134" mass="126568">MANPIEYIVFEPDQVLTNDHLNETFNYLDQQNRWTRNKLIGIGIVCGLDIVLNPGIIQINKGCGVTSQGYLITQDTNQYTYYMPYTAVDVPVDLPFVYNNGDLPFYKPFCTNKNIWLLLTDDQFNALETAQKVNAQTLSSAAANFLSDYVVALFLEIRETDLKNCDTQDCNNKGEKMVLQVRPLLVAKNDLYNNNANTISGVDRIRTVTKISSGLNIPFKPFQLSLGSPIQLKRFNVPYTDLETADDILNAFVNLVDDATLSQLTDAYNSCYQQYGPILNITSNPFSDMLAVLKNYLDLLLKQNPLSIEYFYDFIDDLIKAYNEFSAKVSHIITTGCPDENLFPLHLILGDASLATNDYVKDSYRNYFIYSPLFSKMGIESAEVLLLFSRMVLLIKDFTIPDTTQSDKFTIKITPSQYMHFPLSERAIPYYYTVNESGAELYKSWNYAKTNSGNATLNLGYNSGLYNNSTAVTQPLLYDIEKYNFFRVEGHIGQNYQDVLSNILIQRLTYNLPFDVIAIADEQFDFSNMTLPDAETQDLELDYKLILAEAQNKILDPFAFVAGLPYVLKIVTGTNIPGRFSVETDNPIKRFSEFKTTVIRGTEPVSSSNTNYNNYSKGDFMRIYCPPQPNTIGSAYLNALSSTGVFTNPIISHQPGSIDELYFYFFNFIDAIEELMVYLRNTNSILNIDVRGQNVIFNNYYDSINNVIATLKGPVAKTQVPRDASMISLIENYELDVLIVAFETLINIDLDDRLWELTHEADNRYSRYADRHKFSNYYKNNPGLEHKAGVPKGGTLVLVYKNYIPNFNAIGLKSTNNTPIFKASDTASRVVGMTGAPTEGQKAVLSSNLDENTLNMVRKMVTDSKGVSDTEKMRLIDILAGRDTPVPEPSYDINNKIIIADFYVPYIGSPIERSSAEMTPPPPPAPVITMGNTFCDNDTNPAPITVSIPGGTFNTVPGLDPVKQTFIPALAKAGTYRIIYTVNNVSSDPFVVTVLPVPDSRFTFINDWSGNRVKGAEVTTKAAVTKGIVSATFTPNVRDNRFTYDWKVSANAVKGAVATDGVVRISYDTSVVNVRASTVEVSLTISNGNCHSYISSMELDVSSIGFSPVPSDGPPASLKKPGAIEKLFTRKKKS</sequence>
<reference evidence="1 2" key="1">
    <citation type="submission" date="2020-08" db="EMBL/GenBank/DDBJ databases">
        <title>Genomic Encyclopedia of Type Strains, Phase IV (KMG-V): Genome sequencing to study the core and pangenomes of soil and plant-associated prokaryotes.</title>
        <authorList>
            <person name="Whitman W."/>
        </authorList>
    </citation>
    <scope>NUCLEOTIDE SEQUENCE [LARGE SCALE GENOMIC DNA]</scope>
    <source>
        <strain evidence="1 2">MP601</strain>
    </source>
</reference>